<evidence type="ECO:0000256" key="3">
    <source>
        <dbReference type="SAM" id="Phobius"/>
    </source>
</evidence>
<accession>A0A812V0Q7</accession>
<protein>
    <submittedName>
        <fullName evidence="4">Uncharacterized protein</fullName>
    </submittedName>
</protein>
<evidence type="ECO:0000256" key="1">
    <source>
        <dbReference type="SAM" id="Coils"/>
    </source>
</evidence>
<feature type="coiled-coil region" evidence="1">
    <location>
        <begin position="245"/>
        <end position="279"/>
    </location>
</feature>
<feature type="transmembrane region" description="Helical" evidence="3">
    <location>
        <begin position="1035"/>
        <end position="1057"/>
    </location>
</feature>
<sequence>MQQNRNVWYSARSVVLGREAFGIAKPDEASAASAATSPSRSEQSPASGSGAFRARCEALQADKATLQAEVAELRKKMMLLEGDRFEPPELEQLQVLCSTLESQKRALEQEVQRLQGSSSELQARLASCAHAEDKLRRLLEESPSLEEDLALEKAKYTQMAAEANAEQAKAADLQRKLSELEDENAALLKMTGSQQARIMVVMYHVGQQIFGEVNGIATKKLNAFCQLLEESPSLEEDLALEKAKYAQMAAEANAERAKAADLQRKLSELEDENAALLKMTGSQQVVVQPVENIGAKQAKLPAVEEERASRAELERKLSELEDENTALLKMMGCCAPSGNADSGFSAIHWLEALPSDSLQVLLAPAAGKHAGKLRSHADSASASAAVQLLLLQDELRDKAVKSPTPAAPNRAAGVEIQVAGQARDSAELLSVDSPGVYVVVQTVSVTVGQEKSSPKLQNLNVGTAINILEVLHRIEEPAGWISIVGTEDCNRWAARDLQRSNRWASLRSEQVISLQRELDVAETALAEAKSTAAEEAKTSKEALETLRATAAEDLGRCERELHEKSERSRKLESELQQAMLQLDGPGAYLLASDVDVSEAPARGSQKVGRLSAGEEVYVLEVVHRKGEKRVRGRVARGWISLLDTSEGYRWAHRQLAATNEWISQLLERTAPDQASETTELRAGSDTPNHKSQDHFELKRLVDECAKDRLRDLEKRLESLEANMQTILNSNFEDVRHEQLEVSLAPDDVKDVLPRDRQTSSEYRFDACVWDSCVLVGLGILSWQESLAVAFCGLWSILVEGFFVLILYDNMTETVFEPSLAQEMKDWRIHFGQNINYIDDITGQPLIMGVCGMSNSLMNGNVQAEIYETMFKYGIRENGNEDLRWPLLPVGAWLALIALLVWIFTVLKEMSCACGFGIALASLPQGPSGEGRVSSVGRFRQLSIVSTRRVVVLILFNTLPRLGIALVLGIIGVHFLASTTSLSDLILNAVALEVVLCIDDLFFAVLVPRRVHETVKSLQPIPVQVWRPWVLQARQAFIFGLSLVCLVASHIVCLQPLVDNMQTTADAMCSGITNFTYFQDAAGLAYILHDARPQKPEMGYAYRAVLQATQLEKLEPAGLGAQVLNRELFGLAMQLKSLDFEARNEFWPLCQDLDSPVYAGFGLVSLGTAAMEKLRELLPEAALSSCQSVQSFCFDSSLPLETLWRLRAFCPITCGCSDVNSGSFIASLPSFGCPQVCRPLFVQSVDKLNCSDAQPDSEALITFLNGLSHRRGFFGNFTQSCEDFAHPVAIDGTEFDFCTQTAELDKMGFQSSQLLCPITCGCLHRPRPECPTTCIAQTQ</sequence>
<reference evidence="4" key="1">
    <citation type="submission" date="2021-02" db="EMBL/GenBank/DDBJ databases">
        <authorList>
            <person name="Dougan E. K."/>
            <person name="Rhodes N."/>
            <person name="Thang M."/>
            <person name="Chan C."/>
        </authorList>
    </citation>
    <scope>NUCLEOTIDE SEQUENCE</scope>
</reference>
<dbReference type="GO" id="GO:0000146">
    <property type="term" value="F:microfilament motor activity"/>
    <property type="evidence" value="ECO:0007669"/>
    <property type="project" value="TreeGrafter"/>
</dbReference>
<dbReference type="OrthoDB" id="426419at2759"/>
<dbReference type="GO" id="GO:0005737">
    <property type="term" value="C:cytoplasm"/>
    <property type="evidence" value="ECO:0007669"/>
    <property type="project" value="TreeGrafter"/>
</dbReference>
<feature type="coiled-coil region" evidence="1">
    <location>
        <begin position="511"/>
        <end position="581"/>
    </location>
</feature>
<feature type="compositionally biased region" description="Low complexity" evidence="2">
    <location>
        <begin position="29"/>
        <end position="41"/>
    </location>
</feature>
<feature type="transmembrane region" description="Helical" evidence="3">
    <location>
        <begin position="949"/>
        <end position="972"/>
    </location>
</feature>
<evidence type="ECO:0000256" key="2">
    <source>
        <dbReference type="SAM" id="MobiDB-lite"/>
    </source>
</evidence>
<gene>
    <name evidence="4" type="ORF">SPIL2461_LOCUS15756</name>
</gene>
<dbReference type="GO" id="GO:0051015">
    <property type="term" value="F:actin filament binding"/>
    <property type="evidence" value="ECO:0007669"/>
    <property type="project" value="TreeGrafter"/>
</dbReference>
<keyword evidence="5" id="KW-1185">Reference proteome</keyword>
<feature type="region of interest" description="Disordered" evidence="2">
    <location>
        <begin position="669"/>
        <end position="692"/>
    </location>
</feature>
<feature type="coiled-coil region" evidence="1">
    <location>
        <begin position="56"/>
        <end position="190"/>
    </location>
</feature>
<keyword evidence="1" id="KW-0175">Coiled coil</keyword>
<keyword evidence="3" id="KW-0812">Transmembrane</keyword>
<evidence type="ECO:0000313" key="4">
    <source>
        <dbReference type="EMBL" id="CAE7591508.1"/>
    </source>
</evidence>
<feature type="transmembrane region" description="Helical" evidence="3">
    <location>
        <begin position="886"/>
        <end position="906"/>
    </location>
</feature>
<feature type="coiled-coil region" evidence="1">
    <location>
        <begin position="702"/>
        <end position="729"/>
    </location>
</feature>
<dbReference type="GO" id="GO:0032982">
    <property type="term" value="C:myosin filament"/>
    <property type="evidence" value="ECO:0007669"/>
    <property type="project" value="TreeGrafter"/>
</dbReference>
<organism evidence="4 5">
    <name type="scientific">Symbiodinium pilosum</name>
    <name type="common">Dinoflagellate</name>
    <dbReference type="NCBI Taxonomy" id="2952"/>
    <lineage>
        <taxon>Eukaryota</taxon>
        <taxon>Sar</taxon>
        <taxon>Alveolata</taxon>
        <taxon>Dinophyceae</taxon>
        <taxon>Suessiales</taxon>
        <taxon>Symbiodiniaceae</taxon>
        <taxon>Symbiodinium</taxon>
    </lineage>
</organism>
<keyword evidence="3" id="KW-1133">Transmembrane helix</keyword>
<feature type="region of interest" description="Disordered" evidence="2">
    <location>
        <begin position="27"/>
        <end position="51"/>
    </location>
</feature>
<dbReference type="PANTHER" id="PTHR45615">
    <property type="entry name" value="MYOSIN HEAVY CHAIN, NON-MUSCLE"/>
    <property type="match status" value="1"/>
</dbReference>
<dbReference type="PANTHER" id="PTHR45615:SF40">
    <property type="entry name" value="MYOSIN HEAVY CHAIN, NON-MUSCLE"/>
    <property type="match status" value="1"/>
</dbReference>
<dbReference type="GO" id="GO:0016460">
    <property type="term" value="C:myosin II complex"/>
    <property type="evidence" value="ECO:0007669"/>
    <property type="project" value="TreeGrafter"/>
</dbReference>
<feature type="transmembrane region" description="Helical" evidence="3">
    <location>
        <begin position="984"/>
        <end position="1006"/>
    </location>
</feature>
<dbReference type="EMBL" id="CAJNIZ010039557">
    <property type="protein sequence ID" value="CAE7591508.1"/>
    <property type="molecule type" value="Genomic_DNA"/>
</dbReference>
<name>A0A812V0Q7_SYMPI</name>
<dbReference type="Proteomes" id="UP000649617">
    <property type="component" value="Unassembled WGS sequence"/>
</dbReference>
<comment type="caution">
    <text evidence="4">The sequence shown here is derived from an EMBL/GenBank/DDBJ whole genome shotgun (WGS) entry which is preliminary data.</text>
</comment>
<keyword evidence="3" id="KW-0472">Membrane</keyword>
<feature type="coiled-coil region" evidence="1">
    <location>
        <begin position="303"/>
        <end position="330"/>
    </location>
</feature>
<proteinExistence type="predicted"/>
<evidence type="ECO:0000313" key="5">
    <source>
        <dbReference type="Proteomes" id="UP000649617"/>
    </source>
</evidence>